<dbReference type="AlphaFoldDB" id="A0A6A4HAX5"/>
<comment type="similarity">
    <text evidence="2">Belongs to the ATPase gamma chain family.</text>
</comment>
<name>A0A6A4HAX5_9AGAR</name>
<evidence type="ECO:0000256" key="7">
    <source>
        <dbReference type="ARBA" id="ARBA00023196"/>
    </source>
</evidence>
<evidence type="ECO:0000256" key="3">
    <source>
        <dbReference type="ARBA" id="ARBA00022448"/>
    </source>
</evidence>
<dbReference type="InterPro" id="IPR035968">
    <property type="entry name" value="ATP_synth_F1_ATPase_gsu"/>
</dbReference>
<protein>
    <submittedName>
        <fullName evidence="9">Uncharacterized protein</fullName>
    </submittedName>
</protein>
<dbReference type="GO" id="GO:0046933">
    <property type="term" value="F:proton-transporting ATP synthase activity, rotational mechanism"/>
    <property type="evidence" value="ECO:0007669"/>
    <property type="project" value="InterPro"/>
</dbReference>
<dbReference type="Proteomes" id="UP000799118">
    <property type="component" value="Unassembled WGS sequence"/>
</dbReference>
<dbReference type="InterPro" id="IPR000131">
    <property type="entry name" value="ATP_synth_F1_gsu"/>
</dbReference>
<proteinExistence type="inferred from homology"/>
<keyword evidence="4" id="KW-0375">Hydrogen ion transport</keyword>
<keyword evidence="3" id="KW-0813">Transport</keyword>
<dbReference type="GO" id="GO:0045259">
    <property type="term" value="C:proton-transporting ATP synthase complex"/>
    <property type="evidence" value="ECO:0007669"/>
    <property type="project" value="UniProtKB-KW"/>
</dbReference>
<dbReference type="OrthoDB" id="239812at2759"/>
<dbReference type="Gene3D" id="1.10.287.80">
    <property type="entry name" value="ATP synthase, gamma subunit, helix hairpin domain"/>
    <property type="match status" value="1"/>
</dbReference>
<sequence>MTPIPGVSVEAISYEAGMEVKGEKALMESGWRLQSEDDFPKDLAQFSIANALFAALTESHVCENSAHRNAMDNASQNAGDMISSLTMQYLNVVDRPLLPTNL</sequence>
<comment type="subcellular location">
    <subcellularLocation>
        <location evidence="1">Membrane</location>
        <topology evidence="1">Peripheral membrane protein</topology>
    </subcellularLocation>
</comment>
<gene>
    <name evidence="9" type="ORF">BT96DRAFT_942448</name>
</gene>
<keyword evidence="10" id="KW-1185">Reference proteome</keyword>
<evidence type="ECO:0000256" key="2">
    <source>
        <dbReference type="ARBA" id="ARBA00007681"/>
    </source>
</evidence>
<dbReference type="SUPFAM" id="SSF52943">
    <property type="entry name" value="ATP synthase (F1-ATPase), gamma subunit"/>
    <property type="match status" value="1"/>
</dbReference>
<reference evidence="9" key="1">
    <citation type="journal article" date="2019" name="Environ. Microbiol.">
        <title>Fungal ecological strategies reflected in gene transcription - a case study of two litter decomposers.</title>
        <authorList>
            <person name="Barbi F."/>
            <person name="Kohler A."/>
            <person name="Barry K."/>
            <person name="Baskaran P."/>
            <person name="Daum C."/>
            <person name="Fauchery L."/>
            <person name="Ihrmark K."/>
            <person name="Kuo A."/>
            <person name="LaButti K."/>
            <person name="Lipzen A."/>
            <person name="Morin E."/>
            <person name="Grigoriev I.V."/>
            <person name="Henrissat B."/>
            <person name="Lindahl B."/>
            <person name="Martin F."/>
        </authorList>
    </citation>
    <scope>NUCLEOTIDE SEQUENCE</scope>
    <source>
        <strain evidence="9">JB14</strain>
    </source>
</reference>
<keyword evidence="7" id="KW-0139">CF(1)</keyword>
<evidence type="ECO:0000256" key="8">
    <source>
        <dbReference type="ARBA" id="ARBA00023310"/>
    </source>
</evidence>
<dbReference type="Gene3D" id="3.40.1380.10">
    <property type="match status" value="1"/>
</dbReference>
<evidence type="ECO:0000313" key="10">
    <source>
        <dbReference type="Proteomes" id="UP000799118"/>
    </source>
</evidence>
<evidence type="ECO:0000256" key="4">
    <source>
        <dbReference type="ARBA" id="ARBA00022781"/>
    </source>
</evidence>
<keyword evidence="5" id="KW-0406">Ion transport</keyword>
<keyword evidence="6" id="KW-0472">Membrane</keyword>
<organism evidence="9 10">
    <name type="scientific">Gymnopus androsaceus JB14</name>
    <dbReference type="NCBI Taxonomy" id="1447944"/>
    <lineage>
        <taxon>Eukaryota</taxon>
        <taxon>Fungi</taxon>
        <taxon>Dikarya</taxon>
        <taxon>Basidiomycota</taxon>
        <taxon>Agaricomycotina</taxon>
        <taxon>Agaricomycetes</taxon>
        <taxon>Agaricomycetidae</taxon>
        <taxon>Agaricales</taxon>
        <taxon>Marasmiineae</taxon>
        <taxon>Omphalotaceae</taxon>
        <taxon>Gymnopus</taxon>
    </lineage>
</organism>
<dbReference type="EMBL" id="ML769531">
    <property type="protein sequence ID" value="KAE9395449.1"/>
    <property type="molecule type" value="Genomic_DNA"/>
</dbReference>
<evidence type="ECO:0000313" key="9">
    <source>
        <dbReference type="EMBL" id="KAE9395449.1"/>
    </source>
</evidence>
<keyword evidence="8" id="KW-0066">ATP synthesis</keyword>
<evidence type="ECO:0000256" key="5">
    <source>
        <dbReference type="ARBA" id="ARBA00023065"/>
    </source>
</evidence>
<evidence type="ECO:0000256" key="6">
    <source>
        <dbReference type="ARBA" id="ARBA00023136"/>
    </source>
</evidence>
<evidence type="ECO:0000256" key="1">
    <source>
        <dbReference type="ARBA" id="ARBA00004170"/>
    </source>
</evidence>
<accession>A0A6A4HAX5</accession>
<dbReference type="Pfam" id="PF00231">
    <property type="entry name" value="ATP-synt"/>
    <property type="match status" value="1"/>
</dbReference>